<dbReference type="AlphaFoldDB" id="A0A3E1EWW5"/>
<organism evidence="1 2">
    <name type="scientific">Brumimicrobium aurantiacum</name>
    <dbReference type="NCBI Taxonomy" id="1737063"/>
    <lineage>
        <taxon>Bacteria</taxon>
        <taxon>Pseudomonadati</taxon>
        <taxon>Bacteroidota</taxon>
        <taxon>Flavobacteriia</taxon>
        <taxon>Flavobacteriales</taxon>
        <taxon>Crocinitomicaceae</taxon>
        <taxon>Brumimicrobium</taxon>
    </lineage>
</organism>
<dbReference type="RefSeq" id="WP_116881289.1">
    <property type="nucleotide sequence ID" value="NZ_QURB01000006.1"/>
</dbReference>
<name>A0A3E1EWW5_9FLAO</name>
<evidence type="ECO:0000313" key="2">
    <source>
        <dbReference type="Proteomes" id="UP000257127"/>
    </source>
</evidence>
<protein>
    <submittedName>
        <fullName evidence="1">Uncharacterized protein</fullName>
    </submittedName>
</protein>
<dbReference type="OrthoDB" id="1466942at2"/>
<sequence length="458" mass="54304">MKYLTLLFVLLVFKGFSQELRIQFVVNDEMTETILDSVLIQVNETSGKQLFKGRVGTKDEIAFKAPANNIIRVNAFKKGYHPIETIVNLSSYDREIRKERVIQIDLNLKYDGQITVEYDVTALYKPEIAFASERISVSDFVVLDENTMVILAYSKKLSTASELLWYANDSIVSTKKVPGKAIRLETDYRNRIFLRCEYKDYLLKNDEALDLVQVPRKQLDNFIKPILDTVLDEQLYFTTYKSHYPAFDFYKVQMKDSSHNLLHHIEDTEMMEQYRAEYKWADVRTKLWAWDMEDQTGVDREVWVGANVFTNSIYYEAPYSEFFIIDNEVLVFDFYRDQLFKYDANTGEAIDSTAISFHKDARKTGWKRKMIKDPITQKIYTLYDDGGYMDLYEINQETGQRKEKFTLFYRYVEEIQIQNDQVFYVYRPFESLQKKYLYVEGFNDVNRSLEGQNRFERN</sequence>
<proteinExistence type="predicted"/>
<gene>
    <name evidence="1" type="ORF">DXU93_10740</name>
</gene>
<accession>A0A3E1EWW5</accession>
<comment type="caution">
    <text evidence="1">The sequence shown here is derived from an EMBL/GenBank/DDBJ whole genome shotgun (WGS) entry which is preliminary data.</text>
</comment>
<dbReference type="Proteomes" id="UP000257127">
    <property type="component" value="Unassembled WGS sequence"/>
</dbReference>
<dbReference type="SUPFAM" id="SSF69304">
    <property type="entry name" value="Tricorn protease N-terminal domain"/>
    <property type="match status" value="1"/>
</dbReference>
<dbReference type="EMBL" id="QURB01000006">
    <property type="protein sequence ID" value="RFC54008.1"/>
    <property type="molecule type" value="Genomic_DNA"/>
</dbReference>
<keyword evidence="2" id="KW-1185">Reference proteome</keyword>
<reference evidence="1 2" key="1">
    <citation type="submission" date="2018-08" db="EMBL/GenBank/DDBJ databases">
        <title>The draft genome squence of Brumimicrobium sp. N62.</title>
        <authorList>
            <person name="Du Z.-J."/>
            <person name="Luo H.-R."/>
        </authorList>
    </citation>
    <scope>NUCLEOTIDE SEQUENCE [LARGE SCALE GENOMIC DNA]</scope>
    <source>
        <strain evidence="1 2">N62</strain>
    </source>
</reference>
<evidence type="ECO:0000313" key="1">
    <source>
        <dbReference type="EMBL" id="RFC54008.1"/>
    </source>
</evidence>